<dbReference type="CDD" id="cd10845">
    <property type="entry name" value="DSRM_RNAse_III_family"/>
    <property type="match status" value="1"/>
</dbReference>
<keyword evidence="9" id="KW-0460">Magnesium</keyword>
<evidence type="ECO:0000256" key="8">
    <source>
        <dbReference type="ARBA" id="ARBA00022884"/>
    </source>
</evidence>
<dbReference type="Pfam" id="PF14622">
    <property type="entry name" value="Ribonucleas_3_3"/>
    <property type="match status" value="1"/>
</dbReference>
<dbReference type="EC" id="3.1.26.3" evidence="9"/>
<dbReference type="SMART" id="SM00535">
    <property type="entry name" value="RIBOc"/>
    <property type="match status" value="1"/>
</dbReference>
<comment type="cofactor">
    <cofactor evidence="9">
        <name>Mg(2+)</name>
        <dbReference type="ChEBI" id="CHEBI:18420"/>
    </cofactor>
</comment>
<comment type="subcellular location">
    <subcellularLocation>
        <location evidence="9">Cytoplasm</location>
    </subcellularLocation>
</comment>
<gene>
    <name evidence="9 12" type="primary">rnc</name>
    <name evidence="12" type="ORF">ENR15_11790</name>
</gene>
<dbReference type="NCBIfam" id="TIGR02191">
    <property type="entry name" value="RNaseIII"/>
    <property type="match status" value="1"/>
</dbReference>
<name>A0A7C3ZHE8_9CYAN</name>
<dbReference type="GO" id="GO:0005737">
    <property type="term" value="C:cytoplasm"/>
    <property type="evidence" value="ECO:0007669"/>
    <property type="project" value="UniProtKB-SubCell"/>
</dbReference>
<dbReference type="InterPro" id="IPR000999">
    <property type="entry name" value="RNase_III_dom"/>
</dbReference>
<reference evidence="12" key="1">
    <citation type="journal article" date="2020" name="mSystems">
        <title>Genome- and Community-Level Interaction Insights into Carbon Utilization and Element Cycling Functions of Hydrothermarchaeota in Hydrothermal Sediment.</title>
        <authorList>
            <person name="Zhou Z."/>
            <person name="Liu Y."/>
            <person name="Xu W."/>
            <person name="Pan J."/>
            <person name="Luo Z.H."/>
            <person name="Li M."/>
        </authorList>
    </citation>
    <scope>NUCLEOTIDE SEQUENCE [LARGE SCALE GENOMIC DNA]</scope>
    <source>
        <strain evidence="12">SpSt-374</strain>
    </source>
</reference>
<comment type="caution">
    <text evidence="12">The sequence shown here is derived from an EMBL/GenBank/DDBJ whole genome shotgun (WGS) entry which is preliminary data.</text>
</comment>
<dbReference type="Pfam" id="PF00035">
    <property type="entry name" value="dsrm"/>
    <property type="match status" value="1"/>
</dbReference>
<comment type="function">
    <text evidence="9">Digests double-stranded RNA. Involved in the processing of primary rRNA transcript to yield the immediate precursors to the large and small rRNAs (23S and 16S). Processes some mRNAs, and tRNAs when they are encoded in the rRNA operon. Processes pre-crRNA and tracrRNA of type II CRISPR loci if present in the organism.</text>
</comment>
<keyword evidence="4 9" id="KW-0507">mRNA processing</keyword>
<comment type="subunit">
    <text evidence="9">Homodimer.</text>
</comment>
<dbReference type="PROSITE" id="PS50142">
    <property type="entry name" value="RNASE_3_2"/>
    <property type="match status" value="1"/>
</dbReference>
<dbReference type="InterPro" id="IPR014720">
    <property type="entry name" value="dsRBD_dom"/>
</dbReference>
<keyword evidence="9" id="KW-0479">Metal-binding</keyword>
<dbReference type="InterPro" id="IPR036389">
    <property type="entry name" value="RNase_III_sf"/>
</dbReference>
<feature type="binding site" evidence="9">
    <location>
        <position position="36"/>
    </location>
    <ligand>
        <name>Mg(2+)</name>
        <dbReference type="ChEBI" id="CHEBI:18420"/>
    </ligand>
</feature>
<dbReference type="HAMAP" id="MF_00104">
    <property type="entry name" value="RNase_III"/>
    <property type="match status" value="1"/>
</dbReference>
<feature type="domain" description="RNase III" evidence="11">
    <location>
        <begin position="1"/>
        <end position="123"/>
    </location>
</feature>
<dbReference type="SMART" id="SM00358">
    <property type="entry name" value="DSRM"/>
    <property type="match status" value="1"/>
</dbReference>
<evidence type="ECO:0000256" key="1">
    <source>
        <dbReference type="ARBA" id="ARBA00000109"/>
    </source>
</evidence>
<evidence type="ECO:0000256" key="2">
    <source>
        <dbReference type="ARBA" id="ARBA00010183"/>
    </source>
</evidence>
<dbReference type="SUPFAM" id="SSF69065">
    <property type="entry name" value="RNase III domain-like"/>
    <property type="match status" value="1"/>
</dbReference>
<feature type="binding site" evidence="9">
    <location>
        <position position="112"/>
    </location>
    <ligand>
        <name>Mg(2+)</name>
        <dbReference type="ChEBI" id="CHEBI:18420"/>
    </ligand>
</feature>
<evidence type="ECO:0000256" key="6">
    <source>
        <dbReference type="ARBA" id="ARBA00022759"/>
    </source>
</evidence>
<keyword evidence="9" id="KW-0699">rRNA-binding</keyword>
<evidence type="ECO:0000259" key="11">
    <source>
        <dbReference type="PROSITE" id="PS50142"/>
    </source>
</evidence>
<dbReference type="Gene3D" id="1.10.1520.10">
    <property type="entry name" value="Ribonuclease III domain"/>
    <property type="match status" value="1"/>
</dbReference>
<dbReference type="EMBL" id="DSPX01000120">
    <property type="protein sequence ID" value="HGG01300.1"/>
    <property type="molecule type" value="Genomic_DNA"/>
</dbReference>
<dbReference type="PANTHER" id="PTHR11207">
    <property type="entry name" value="RIBONUCLEASE III"/>
    <property type="match status" value="1"/>
</dbReference>
<dbReference type="GO" id="GO:0004525">
    <property type="term" value="F:ribonuclease III activity"/>
    <property type="evidence" value="ECO:0007669"/>
    <property type="project" value="UniProtKB-UniRule"/>
</dbReference>
<dbReference type="GO" id="GO:0046872">
    <property type="term" value="F:metal ion binding"/>
    <property type="evidence" value="ECO:0007669"/>
    <property type="project" value="UniProtKB-KW"/>
</dbReference>
<comment type="catalytic activity">
    <reaction evidence="1 9">
        <text>Endonucleolytic cleavage to 5'-phosphomonoester.</text>
        <dbReference type="EC" id="3.1.26.3"/>
    </reaction>
</comment>
<dbReference type="GO" id="GO:0003725">
    <property type="term" value="F:double-stranded RNA binding"/>
    <property type="evidence" value="ECO:0007669"/>
    <property type="project" value="TreeGrafter"/>
</dbReference>
<dbReference type="Gene3D" id="3.30.160.20">
    <property type="match status" value="1"/>
</dbReference>
<keyword evidence="5 9" id="KW-0540">Nuclease</keyword>
<dbReference type="GO" id="GO:0008033">
    <property type="term" value="P:tRNA processing"/>
    <property type="evidence" value="ECO:0007669"/>
    <property type="project" value="UniProtKB-KW"/>
</dbReference>
<dbReference type="GO" id="GO:0006397">
    <property type="term" value="P:mRNA processing"/>
    <property type="evidence" value="ECO:0007669"/>
    <property type="project" value="UniProtKB-UniRule"/>
</dbReference>
<dbReference type="AlphaFoldDB" id="A0A7C3ZHE8"/>
<proteinExistence type="inferred from homology"/>
<evidence type="ECO:0000256" key="5">
    <source>
        <dbReference type="ARBA" id="ARBA00022722"/>
    </source>
</evidence>
<dbReference type="GO" id="GO:0010468">
    <property type="term" value="P:regulation of gene expression"/>
    <property type="evidence" value="ECO:0007669"/>
    <property type="project" value="TreeGrafter"/>
</dbReference>
<dbReference type="SUPFAM" id="SSF54768">
    <property type="entry name" value="dsRNA-binding domain-like"/>
    <property type="match status" value="1"/>
</dbReference>
<evidence type="ECO:0000313" key="12">
    <source>
        <dbReference type="EMBL" id="HGG01300.1"/>
    </source>
</evidence>
<keyword evidence="8 9" id="KW-0694">RNA-binding</keyword>
<keyword evidence="9" id="KW-0819">tRNA processing</keyword>
<dbReference type="PROSITE" id="PS50137">
    <property type="entry name" value="DS_RBD"/>
    <property type="match status" value="1"/>
</dbReference>
<feature type="domain" description="DRBM" evidence="10">
    <location>
        <begin position="156"/>
        <end position="225"/>
    </location>
</feature>
<feature type="active site" evidence="9">
    <location>
        <position position="112"/>
    </location>
</feature>
<protein>
    <recommendedName>
        <fullName evidence="9">Ribonuclease 3</fullName>
        <ecNumber evidence="9">3.1.26.3</ecNumber>
    </recommendedName>
    <alternativeName>
        <fullName evidence="9">Ribonuclease III</fullName>
        <shortName evidence="9">RNase III</shortName>
    </alternativeName>
</protein>
<dbReference type="FunFam" id="1.10.1520.10:FF:000001">
    <property type="entry name" value="Ribonuclease 3"/>
    <property type="match status" value="1"/>
</dbReference>
<evidence type="ECO:0000256" key="3">
    <source>
        <dbReference type="ARBA" id="ARBA00022552"/>
    </source>
</evidence>
<dbReference type="GO" id="GO:0019843">
    <property type="term" value="F:rRNA binding"/>
    <property type="evidence" value="ECO:0007669"/>
    <property type="project" value="UniProtKB-KW"/>
</dbReference>
<keyword evidence="9" id="KW-0963">Cytoplasm</keyword>
<dbReference type="PROSITE" id="PS00517">
    <property type="entry name" value="RNASE_3_1"/>
    <property type="match status" value="1"/>
</dbReference>
<feature type="binding site" evidence="9">
    <location>
        <position position="109"/>
    </location>
    <ligand>
        <name>Mg(2+)</name>
        <dbReference type="ChEBI" id="CHEBI:18420"/>
    </ligand>
</feature>
<evidence type="ECO:0000256" key="4">
    <source>
        <dbReference type="ARBA" id="ARBA00022664"/>
    </source>
</evidence>
<comment type="similarity">
    <text evidence="2">Belongs to the ribonuclease III family.</text>
</comment>
<dbReference type="CDD" id="cd00593">
    <property type="entry name" value="RIBOc"/>
    <property type="match status" value="1"/>
</dbReference>
<evidence type="ECO:0000259" key="10">
    <source>
        <dbReference type="PROSITE" id="PS50137"/>
    </source>
</evidence>
<dbReference type="GO" id="GO:0006364">
    <property type="term" value="P:rRNA processing"/>
    <property type="evidence" value="ECO:0007669"/>
    <property type="project" value="UniProtKB-UniRule"/>
</dbReference>
<sequence length="225" mass="25436">MDNQPPIKDENLLRQALTHRSYVNENPEAEDNERLEFLGDAVLNFLVAELLYNRYQDMSEAQLTRLRSALVDEKQLANFAVKLGLGEQLRLGKGAIKDGGRKNPALLSDAFEAIIGAYFMDAKITAVRKYVQPMFTEVADRIVFPVSDEEEKNLIDFKNQFQQWALEKQGENPEYCITNESGPDHAKEFTAEVRVKGKLYGVGKGKRKQDAEKRAAQTALKKLGL</sequence>
<keyword evidence="3 9" id="KW-0698">rRNA processing</keyword>
<dbReference type="InterPro" id="IPR011907">
    <property type="entry name" value="RNase_III"/>
</dbReference>
<organism evidence="12">
    <name type="scientific">Planktothricoides sp. SpSt-374</name>
    <dbReference type="NCBI Taxonomy" id="2282167"/>
    <lineage>
        <taxon>Bacteria</taxon>
        <taxon>Bacillati</taxon>
        <taxon>Cyanobacteriota</taxon>
        <taxon>Cyanophyceae</taxon>
        <taxon>Oscillatoriophycideae</taxon>
        <taxon>Oscillatoriales</taxon>
        <taxon>Oscillatoriaceae</taxon>
        <taxon>Planktothricoides</taxon>
    </lineage>
</organism>
<accession>A0A7C3ZHE8</accession>
<dbReference type="PANTHER" id="PTHR11207:SF0">
    <property type="entry name" value="RIBONUCLEASE 3"/>
    <property type="match status" value="1"/>
</dbReference>
<keyword evidence="7 9" id="KW-0378">Hydrolase</keyword>
<feature type="active site" evidence="9">
    <location>
        <position position="40"/>
    </location>
</feature>
<evidence type="ECO:0000256" key="7">
    <source>
        <dbReference type="ARBA" id="ARBA00022801"/>
    </source>
</evidence>
<keyword evidence="6 9" id="KW-0255">Endonuclease</keyword>
<evidence type="ECO:0000256" key="9">
    <source>
        <dbReference type="HAMAP-Rule" id="MF_00104"/>
    </source>
</evidence>